<feature type="region of interest" description="Disordered" evidence="1">
    <location>
        <begin position="607"/>
        <end position="695"/>
    </location>
</feature>
<dbReference type="EMBL" id="CAJOBJ010032165">
    <property type="protein sequence ID" value="CAF4279437.1"/>
    <property type="molecule type" value="Genomic_DNA"/>
</dbReference>
<dbReference type="EMBL" id="CAJOBH010042527">
    <property type="protein sequence ID" value="CAF4336424.1"/>
    <property type="molecule type" value="Genomic_DNA"/>
</dbReference>
<reference evidence="3" key="1">
    <citation type="submission" date="2021-02" db="EMBL/GenBank/DDBJ databases">
        <authorList>
            <person name="Nowell W R."/>
        </authorList>
    </citation>
    <scope>NUCLEOTIDE SEQUENCE</scope>
</reference>
<feature type="compositionally biased region" description="Low complexity" evidence="1">
    <location>
        <begin position="607"/>
        <end position="625"/>
    </location>
</feature>
<feature type="non-terminal residue" evidence="3">
    <location>
        <position position="1"/>
    </location>
</feature>
<dbReference type="Proteomes" id="UP000681967">
    <property type="component" value="Unassembled WGS sequence"/>
</dbReference>
<evidence type="ECO:0000313" key="4">
    <source>
        <dbReference type="EMBL" id="CAF4279437.1"/>
    </source>
</evidence>
<protein>
    <recommendedName>
        <fullName evidence="2">MULE transposase domain-containing protein</fullName>
    </recommendedName>
</protein>
<evidence type="ECO:0000259" key="2">
    <source>
        <dbReference type="Pfam" id="PF10551"/>
    </source>
</evidence>
<dbReference type="InterPro" id="IPR018289">
    <property type="entry name" value="MULE_transposase_dom"/>
</dbReference>
<dbReference type="Proteomes" id="UP000663855">
    <property type="component" value="Unassembled WGS sequence"/>
</dbReference>
<evidence type="ECO:0000313" key="6">
    <source>
        <dbReference type="Proteomes" id="UP000663855"/>
    </source>
</evidence>
<gene>
    <name evidence="5" type="ORF">BYL167_LOCUS28916</name>
    <name evidence="3" type="ORF">CJN711_LOCUS38554</name>
    <name evidence="4" type="ORF">GIL414_LOCUS24915</name>
</gene>
<name>A0A816CLW7_9BILA</name>
<dbReference type="EMBL" id="CAJNOV010018873">
    <property type="protein sequence ID" value="CAF1625154.1"/>
    <property type="molecule type" value="Genomic_DNA"/>
</dbReference>
<dbReference type="AlphaFoldDB" id="A0A816CLW7"/>
<comment type="caution">
    <text evidence="3">The sequence shown here is derived from an EMBL/GenBank/DDBJ whole genome shotgun (WGS) entry which is preliminary data.</text>
</comment>
<feature type="compositionally biased region" description="Polar residues" evidence="1">
    <location>
        <begin position="644"/>
        <end position="655"/>
    </location>
</feature>
<organism evidence="3 6">
    <name type="scientific">Rotaria magnacalcarata</name>
    <dbReference type="NCBI Taxonomy" id="392030"/>
    <lineage>
        <taxon>Eukaryota</taxon>
        <taxon>Metazoa</taxon>
        <taxon>Spiralia</taxon>
        <taxon>Gnathifera</taxon>
        <taxon>Rotifera</taxon>
        <taxon>Eurotatoria</taxon>
        <taxon>Bdelloidea</taxon>
        <taxon>Philodinida</taxon>
        <taxon>Philodinidae</taxon>
        <taxon>Rotaria</taxon>
    </lineage>
</organism>
<feature type="domain" description="MULE transposase" evidence="2">
    <location>
        <begin position="88"/>
        <end position="183"/>
    </location>
</feature>
<proteinExistence type="predicted"/>
<dbReference type="Proteomes" id="UP000681720">
    <property type="component" value="Unassembled WGS sequence"/>
</dbReference>
<evidence type="ECO:0000313" key="5">
    <source>
        <dbReference type="EMBL" id="CAF4336424.1"/>
    </source>
</evidence>
<accession>A0A816CLW7</accession>
<sequence length="695" mass="80444">MKFTREEMGKLPTFYSLRVTLWRAHSKKMGTLPKDVTFTIPEQFRVTNEEQEFIIIDHIYGKERHKRIILFSSPEQFQLLCRTTQLFADGTFAVTPRPFKQTYIIQALHESGFVLPVAWILLNDKKKLTYQLLFKLLQSSAEERKIKFYPIQLMTDFETAVKSAFTILYPKTIHDGCFFHYLKSIVKRLKKYGLWNDYLVNDDIYLFVKKLMSLPMLKPDLMMVGFKMIEKELDNNKKLKYYEVKLNHLFSYYYHQWLKPGYLDMVNVYGKEYRTNNFSEMYNAALKLRMTVRRPSLWQFIKVLILEETGVRIKLAQIDGGILKSNQSASSNSSTASQITQNIIDINKNLSKKKISLNEALIELSRLIGLKYQKFRDERRGKKQHNINSEIMTNNNKYYILTINTGSEYQCFDDMLLHIQDDPKYAKKWPCIISSDLLKQLDNFMSNVVINEFGTDNGVLFVKPTRRQVDGSHRYYFCKEPPDGKVFLYKKMGAGEDKGKFFKIFTNKEETVDLLTYVINYMKHNGEYPIIKQVEKHYEDAQVMIARERIQIVLNVVHSGVDITHRKTSIDYAIDLLPKIKAVSTTTVAAAVPATTVAVVADVLEQNNDSESRRSSLSSSTASADSPPPNNNAQTTKRTDAAVRNSSLVQITGRSTPMRERLRTPKQAMRHSTSPSSNTTTNSKKKRFHGPDNDV</sequence>
<dbReference type="Pfam" id="PF10551">
    <property type="entry name" value="MULE"/>
    <property type="match status" value="1"/>
</dbReference>
<feature type="compositionally biased region" description="Low complexity" evidence="1">
    <location>
        <begin position="672"/>
        <end position="682"/>
    </location>
</feature>
<evidence type="ECO:0000256" key="1">
    <source>
        <dbReference type="SAM" id="MobiDB-lite"/>
    </source>
</evidence>
<evidence type="ECO:0000313" key="3">
    <source>
        <dbReference type="EMBL" id="CAF1625154.1"/>
    </source>
</evidence>